<dbReference type="Proteomes" id="UP000299102">
    <property type="component" value="Unassembled WGS sequence"/>
</dbReference>
<dbReference type="PROSITE" id="PS00122">
    <property type="entry name" value="CARBOXYLESTERASE_B_1"/>
    <property type="match status" value="1"/>
</dbReference>
<keyword evidence="3 6" id="KW-0378">Hydrolase</keyword>
<feature type="chain" id="PRO_5019882523" description="Carboxylic ester hydrolase" evidence="6">
    <location>
        <begin position="20"/>
        <end position="587"/>
    </location>
</feature>
<evidence type="ECO:0000256" key="5">
    <source>
        <dbReference type="ARBA" id="ARBA00023180"/>
    </source>
</evidence>
<dbReference type="EMBL" id="BGZK01000132">
    <property type="protein sequence ID" value="GBP21735.1"/>
    <property type="molecule type" value="Genomic_DNA"/>
</dbReference>
<dbReference type="GO" id="GO:0052689">
    <property type="term" value="F:carboxylic ester hydrolase activity"/>
    <property type="evidence" value="ECO:0007669"/>
    <property type="project" value="UniProtKB-KW"/>
</dbReference>
<dbReference type="AlphaFoldDB" id="A0A4C1U5W7"/>
<keyword evidence="10" id="KW-1185">Reference proteome</keyword>
<evidence type="ECO:0000256" key="2">
    <source>
        <dbReference type="ARBA" id="ARBA00022487"/>
    </source>
</evidence>
<organism evidence="9 10">
    <name type="scientific">Eumeta variegata</name>
    <name type="common">Bagworm moth</name>
    <name type="synonym">Eumeta japonica</name>
    <dbReference type="NCBI Taxonomy" id="151549"/>
    <lineage>
        <taxon>Eukaryota</taxon>
        <taxon>Metazoa</taxon>
        <taxon>Ecdysozoa</taxon>
        <taxon>Arthropoda</taxon>
        <taxon>Hexapoda</taxon>
        <taxon>Insecta</taxon>
        <taxon>Pterygota</taxon>
        <taxon>Neoptera</taxon>
        <taxon>Endopterygota</taxon>
        <taxon>Lepidoptera</taxon>
        <taxon>Glossata</taxon>
        <taxon>Ditrysia</taxon>
        <taxon>Tineoidea</taxon>
        <taxon>Psychidae</taxon>
        <taxon>Oiketicinae</taxon>
        <taxon>Eumeta</taxon>
    </lineage>
</organism>
<keyword evidence="5" id="KW-0325">Glycoprotein</keyword>
<dbReference type="PANTHER" id="PTHR43142">
    <property type="entry name" value="CARBOXYLIC ESTER HYDROLASE"/>
    <property type="match status" value="1"/>
</dbReference>
<accession>A0A4C1U5W7</accession>
<dbReference type="STRING" id="151549.A0A4C1U5W7"/>
<proteinExistence type="inferred from homology"/>
<feature type="signal peptide" evidence="6">
    <location>
        <begin position="1"/>
        <end position="19"/>
    </location>
</feature>
<dbReference type="InterPro" id="IPR002018">
    <property type="entry name" value="CarbesteraseB"/>
</dbReference>
<keyword evidence="6" id="KW-0732">Signal</keyword>
<evidence type="ECO:0000256" key="4">
    <source>
        <dbReference type="ARBA" id="ARBA00023157"/>
    </source>
</evidence>
<dbReference type="EC" id="3.1.1.-" evidence="6"/>
<comment type="caution">
    <text evidence="9">The sequence shown here is derived from an EMBL/GenBank/DDBJ whole genome shotgun (WGS) entry which is preliminary data.</text>
</comment>
<protein>
    <recommendedName>
        <fullName evidence="6">Carboxylic ester hydrolase</fullName>
        <ecNumber evidence="6">3.1.1.-</ecNumber>
    </recommendedName>
</protein>
<dbReference type="InterPro" id="IPR019826">
    <property type="entry name" value="Carboxylesterase_B_AS"/>
</dbReference>
<evidence type="ECO:0000259" key="8">
    <source>
        <dbReference type="Pfam" id="PF00135"/>
    </source>
</evidence>
<feature type="compositionally biased region" description="Basic residues" evidence="7">
    <location>
        <begin position="556"/>
        <end position="568"/>
    </location>
</feature>
<evidence type="ECO:0000256" key="3">
    <source>
        <dbReference type="ARBA" id="ARBA00022801"/>
    </source>
</evidence>
<evidence type="ECO:0000313" key="10">
    <source>
        <dbReference type="Proteomes" id="UP000299102"/>
    </source>
</evidence>
<evidence type="ECO:0000256" key="7">
    <source>
        <dbReference type="SAM" id="MobiDB-lite"/>
    </source>
</evidence>
<dbReference type="PANTHER" id="PTHR43142:SF1">
    <property type="entry name" value="CARBOXYLIC ESTER HYDROLASE"/>
    <property type="match status" value="1"/>
</dbReference>
<dbReference type="Gene3D" id="3.40.50.1820">
    <property type="entry name" value="alpha/beta hydrolase"/>
    <property type="match status" value="1"/>
</dbReference>
<feature type="region of interest" description="Disordered" evidence="7">
    <location>
        <begin position="553"/>
        <end position="587"/>
    </location>
</feature>
<gene>
    <name evidence="9" type="ORF">EVAR_10912_1</name>
</gene>
<name>A0A4C1U5W7_EUMVA</name>
<sequence length="587" mass="64979">MNAYLGLLTVAPLLLDAGGQHLDVALAQGPVRGHKHAARALYAFHGIPYATAPTGRDKFKASLSPPHWEQVFDATNEFIICPQNFGGAPYTEDCLIVNIFIPDNIQIGEDSLKSVLVIIHGGGFTNGYGNMGLPYNIVERDIVVVTLNYRLGVHGFLCLNTESIPGNVALKDQLDALKWVKHNIQAFGGNPDDITLLGYSAGSFSAEVLMLSPAADGLFHRVILESGSAKSTWLDLNGAESAKIIASANGASDIENITKLEEFYLSLSYPELLALLQAPGISAAFLPCLENDQENNIVTKSPHEVLQSGNYSKLPLITGYTNGEGLLYYNNRQQTMSQMNENFSTVVPPNFSMYVAIDEAEAVEMLRSFYFDEDVITENSIRNFTDYFSDGNFIYGIVESARLHALNSAPVYLYEFTYEASIYQTTGPSGLGSTHCTQTNLILNEGPLSPLGMLNENDLIVQRRLVDMWSNFIKFGEPIPPEDANYWEPLNPEKMNYLEIDLNIQHQNFPVAERMEIWDEIMKENNDRDSATEVKYSLTENEKASVLIKCRERGGRGAKRQVERKKRHSGADIPPAIEDSASTARKI</sequence>
<comment type="similarity">
    <text evidence="1 6">Belongs to the type-B carboxylesterase/lipase family.</text>
</comment>
<dbReference type="SUPFAM" id="SSF53474">
    <property type="entry name" value="alpha/beta-Hydrolases"/>
    <property type="match status" value="1"/>
</dbReference>
<evidence type="ECO:0000256" key="6">
    <source>
        <dbReference type="RuleBase" id="RU361235"/>
    </source>
</evidence>
<evidence type="ECO:0000313" key="9">
    <source>
        <dbReference type="EMBL" id="GBP21735.1"/>
    </source>
</evidence>
<evidence type="ECO:0000256" key="1">
    <source>
        <dbReference type="ARBA" id="ARBA00005964"/>
    </source>
</evidence>
<dbReference type="Pfam" id="PF00135">
    <property type="entry name" value="COesterase"/>
    <property type="match status" value="1"/>
</dbReference>
<feature type="domain" description="Carboxylesterase type B" evidence="8">
    <location>
        <begin position="23"/>
        <end position="518"/>
    </location>
</feature>
<dbReference type="InterPro" id="IPR029058">
    <property type="entry name" value="AB_hydrolase_fold"/>
</dbReference>
<dbReference type="OrthoDB" id="7361662at2759"/>
<keyword evidence="4" id="KW-1015">Disulfide bond</keyword>
<keyword evidence="2" id="KW-0719">Serine esterase</keyword>
<reference evidence="9 10" key="1">
    <citation type="journal article" date="2019" name="Commun. Biol.">
        <title>The bagworm genome reveals a unique fibroin gene that provides high tensile strength.</title>
        <authorList>
            <person name="Kono N."/>
            <person name="Nakamura H."/>
            <person name="Ohtoshi R."/>
            <person name="Tomita M."/>
            <person name="Numata K."/>
            <person name="Arakawa K."/>
        </authorList>
    </citation>
    <scope>NUCLEOTIDE SEQUENCE [LARGE SCALE GENOMIC DNA]</scope>
</reference>